<sequence length="232" mass="24776">MSEPAATPPPDTPLPASPSPPPLDDVAVPIPGTSAPADVNATPAAGDSAGDVERPHTPPAKNNAPVLFNTPASLPSERPLSCTRKFQSQTLPISTLRTEAGSEASRLRVGPVSMTDFLRITFQRQFENVVENASQAISPNAQIGVSAKLQSVPTGDGVELEMYEPLKEALNKMCSSLWTENPPIEFEVVNHSQDTKDPGTPDLVVLSKGKDSSWPSPASLLFVRDWDLWQSC</sequence>
<reference evidence="2 3" key="1">
    <citation type="journal article" date="2012" name="Science">
        <title>The Paleozoic origin of enzymatic lignin decomposition reconstructed from 31 fungal genomes.</title>
        <authorList>
            <person name="Floudas D."/>
            <person name="Binder M."/>
            <person name="Riley R."/>
            <person name="Barry K."/>
            <person name="Blanchette R.A."/>
            <person name="Henrissat B."/>
            <person name="Martinez A.T."/>
            <person name="Otillar R."/>
            <person name="Spatafora J.W."/>
            <person name="Yadav J.S."/>
            <person name="Aerts A."/>
            <person name="Benoit I."/>
            <person name="Boyd A."/>
            <person name="Carlson A."/>
            <person name="Copeland A."/>
            <person name="Coutinho P.M."/>
            <person name="de Vries R.P."/>
            <person name="Ferreira P."/>
            <person name="Findley K."/>
            <person name="Foster B."/>
            <person name="Gaskell J."/>
            <person name="Glotzer D."/>
            <person name="Gorecki P."/>
            <person name="Heitman J."/>
            <person name="Hesse C."/>
            <person name="Hori C."/>
            <person name="Igarashi K."/>
            <person name="Jurgens J.A."/>
            <person name="Kallen N."/>
            <person name="Kersten P."/>
            <person name="Kohler A."/>
            <person name="Kuees U."/>
            <person name="Kumar T.K.A."/>
            <person name="Kuo A."/>
            <person name="LaButti K."/>
            <person name="Larrondo L.F."/>
            <person name="Lindquist E."/>
            <person name="Ling A."/>
            <person name="Lombard V."/>
            <person name="Lucas S."/>
            <person name="Lundell T."/>
            <person name="Martin R."/>
            <person name="McLaughlin D.J."/>
            <person name="Morgenstern I."/>
            <person name="Morin E."/>
            <person name="Murat C."/>
            <person name="Nagy L.G."/>
            <person name="Nolan M."/>
            <person name="Ohm R.A."/>
            <person name="Patyshakuliyeva A."/>
            <person name="Rokas A."/>
            <person name="Ruiz-Duenas F.J."/>
            <person name="Sabat G."/>
            <person name="Salamov A."/>
            <person name="Samejima M."/>
            <person name="Schmutz J."/>
            <person name="Slot J.C."/>
            <person name="St John F."/>
            <person name="Stenlid J."/>
            <person name="Sun H."/>
            <person name="Sun S."/>
            <person name="Syed K."/>
            <person name="Tsang A."/>
            <person name="Wiebenga A."/>
            <person name="Young D."/>
            <person name="Pisabarro A."/>
            <person name="Eastwood D.C."/>
            <person name="Martin F."/>
            <person name="Cullen D."/>
            <person name="Grigoriev I.V."/>
            <person name="Hibbett D.S."/>
        </authorList>
    </citation>
    <scope>NUCLEOTIDE SEQUENCE [LARGE SCALE GENOMIC DNA]</scope>
    <source>
        <strain evidence="2 3">ATCC 11539</strain>
    </source>
</reference>
<evidence type="ECO:0000313" key="2">
    <source>
        <dbReference type="EMBL" id="EPQ50496.1"/>
    </source>
</evidence>
<evidence type="ECO:0000256" key="1">
    <source>
        <dbReference type="SAM" id="MobiDB-lite"/>
    </source>
</evidence>
<dbReference type="GeneID" id="19302829"/>
<feature type="compositionally biased region" description="Pro residues" evidence="1">
    <location>
        <begin position="1"/>
        <end position="23"/>
    </location>
</feature>
<dbReference type="EMBL" id="KB469315">
    <property type="protein sequence ID" value="EPQ50496.1"/>
    <property type="molecule type" value="Genomic_DNA"/>
</dbReference>
<evidence type="ECO:0000313" key="3">
    <source>
        <dbReference type="Proteomes" id="UP000030669"/>
    </source>
</evidence>
<keyword evidence="3" id="KW-1185">Reference proteome</keyword>
<organism evidence="2 3">
    <name type="scientific">Gloeophyllum trabeum (strain ATCC 11539 / FP-39264 / Madison 617)</name>
    <name type="common">Brown rot fungus</name>
    <dbReference type="NCBI Taxonomy" id="670483"/>
    <lineage>
        <taxon>Eukaryota</taxon>
        <taxon>Fungi</taxon>
        <taxon>Dikarya</taxon>
        <taxon>Basidiomycota</taxon>
        <taxon>Agaricomycotina</taxon>
        <taxon>Agaricomycetes</taxon>
        <taxon>Gloeophyllales</taxon>
        <taxon>Gloeophyllaceae</taxon>
        <taxon>Gloeophyllum</taxon>
    </lineage>
</organism>
<feature type="region of interest" description="Disordered" evidence="1">
    <location>
        <begin position="1"/>
        <end position="67"/>
    </location>
</feature>
<dbReference type="AlphaFoldDB" id="S7PRS2"/>
<dbReference type="RefSeq" id="XP_007871035.1">
    <property type="nucleotide sequence ID" value="XM_007872844.1"/>
</dbReference>
<proteinExistence type="predicted"/>
<protein>
    <submittedName>
        <fullName evidence="2">Uncharacterized protein</fullName>
    </submittedName>
</protein>
<name>S7PRS2_GLOTA</name>
<dbReference type="Proteomes" id="UP000030669">
    <property type="component" value="Unassembled WGS sequence"/>
</dbReference>
<accession>S7PRS2</accession>
<dbReference type="HOGENOM" id="CLU_104285_0_0_1"/>
<dbReference type="KEGG" id="gtr:GLOTRDRAFT_133869"/>
<gene>
    <name evidence="2" type="ORF">GLOTRDRAFT_133869</name>
</gene>
<dbReference type="STRING" id="670483.S7PRS2"/>